<proteinExistence type="predicted"/>
<comment type="caution">
    <text evidence="1">The sequence shown here is derived from an EMBL/GenBank/DDBJ whole genome shotgun (WGS) entry which is preliminary data.</text>
</comment>
<reference evidence="1 2" key="1">
    <citation type="journal article" date="2021" name="Elife">
        <title>Chloroplast acquisition without the gene transfer in kleptoplastic sea slugs, Plakobranchus ocellatus.</title>
        <authorList>
            <person name="Maeda T."/>
            <person name="Takahashi S."/>
            <person name="Yoshida T."/>
            <person name="Shimamura S."/>
            <person name="Takaki Y."/>
            <person name="Nagai Y."/>
            <person name="Toyoda A."/>
            <person name="Suzuki Y."/>
            <person name="Arimoto A."/>
            <person name="Ishii H."/>
            <person name="Satoh N."/>
            <person name="Nishiyama T."/>
            <person name="Hasebe M."/>
            <person name="Maruyama T."/>
            <person name="Minagawa J."/>
            <person name="Obokata J."/>
            <person name="Shigenobu S."/>
        </authorList>
    </citation>
    <scope>NUCLEOTIDE SEQUENCE [LARGE SCALE GENOMIC DNA]</scope>
</reference>
<dbReference type="EMBL" id="BMAT01009408">
    <property type="protein sequence ID" value="GFS05910.1"/>
    <property type="molecule type" value="Genomic_DNA"/>
</dbReference>
<dbReference type="Proteomes" id="UP000762676">
    <property type="component" value="Unassembled WGS sequence"/>
</dbReference>
<protein>
    <submittedName>
        <fullName evidence="1">Uncharacterized protein</fullName>
    </submittedName>
</protein>
<accession>A0AAV4I775</accession>
<organism evidence="1 2">
    <name type="scientific">Elysia marginata</name>
    <dbReference type="NCBI Taxonomy" id="1093978"/>
    <lineage>
        <taxon>Eukaryota</taxon>
        <taxon>Metazoa</taxon>
        <taxon>Spiralia</taxon>
        <taxon>Lophotrochozoa</taxon>
        <taxon>Mollusca</taxon>
        <taxon>Gastropoda</taxon>
        <taxon>Heterobranchia</taxon>
        <taxon>Euthyneura</taxon>
        <taxon>Panpulmonata</taxon>
        <taxon>Sacoglossa</taxon>
        <taxon>Placobranchoidea</taxon>
        <taxon>Plakobranchidae</taxon>
        <taxon>Elysia</taxon>
    </lineage>
</organism>
<evidence type="ECO:0000313" key="1">
    <source>
        <dbReference type="EMBL" id="GFS05910.1"/>
    </source>
</evidence>
<dbReference type="AlphaFoldDB" id="A0AAV4I775"/>
<gene>
    <name evidence="1" type="ORF">ElyMa_004694000</name>
</gene>
<name>A0AAV4I775_9GAST</name>
<sequence>MGVIFSHLYLSLHPVLHLRSPPIPLLIARKCSIRSCFSWRYRERHHCDGNGTEGAGEVPSCQFSSGRELLRARQKVMRYCGDIEGRRACQIVTLSAVDELISHHFFVEPRLVVVASCEAARWDIAWRCRTQQPSEVEYLRTRTDN</sequence>
<keyword evidence="2" id="KW-1185">Reference proteome</keyword>
<evidence type="ECO:0000313" key="2">
    <source>
        <dbReference type="Proteomes" id="UP000762676"/>
    </source>
</evidence>